<reference evidence="1 2" key="1">
    <citation type="submission" date="2018-09" db="EMBL/GenBank/DDBJ databases">
        <title>Genome sequencing of strain 6GH32-13.</title>
        <authorList>
            <person name="Weon H.-Y."/>
            <person name="Heo J."/>
            <person name="Kwon S.-W."/>
        </authorList>
    </citation>
    <scope>NUCLEOTIDE SEQUENCE [LARGE SCALE GENOMIC DNA]</scope>
    <source>
        <strain evidence="1 2">5GH32-13</strain>
    </source>
</reference>
<evidence type="ECO:0000313" key="1">
    <source>
        <dbReference type="EMBL" id="AXY77438.1"/>
    </source>
</evidence>
<dbReference type="Proteomes" id="UP000263900">
    <property type="component" value="Chromosome"/>
</dbReference>
<dbReference type="AlphaFoldDB" id="A0A3B7MTJ5"/>
<keyword evidence="2" id="KW-1185">Reference proteome</keyword>
<sequence length="194" mass="21738">MIKNYAYPDRSIFTCIIVTFTPSQQPKPTKNWFYTGKTGIGVTFFTLPPPCYKFDPSIKSPYSIKQKNHIMYRLLFCLIILFKNFAYGQTNNALALHMSAAPAGRIALWNQTDTSQQRPTLKIMAPTNSIKVIIPSKMVCRQHVSTFFIVADTTSTFEKDSNTTGQAGFNLEAIPPGAGTDALELMLKTRGRKI</sequence>
<evidence type="ECO:0000313" key="2">
    <source>
        <dbReference type="Proteomes" id="UP000263900"/>
    </source>
</evidence>
<name>A0A3B7MTJ5_9BACT</name>
<dbReference type="EMBL" id="CP032157">
    <property type="protein sequence ID" value="AXY77438.1"/>
    <property type="molecule type" value="Genomic_DNA"/>
</dbReference>
<proteinExistence type="predicted"/>
<gene>
    <name evidence="1" type="ORF">D3H65_27170</name>
</gene>
<accession>A0A3B7MTJ5</accession>
<protein>
    <submittedName>
        <fullName evidence="1">Uncharacterized protein</fullName>
    </submittedName>
</protein>
<dbReference type="KEGG" id="pseg:D3H65_27170"/>
<organism evidence="1 2">
    <name type="scientific">Paraflavitalea soli</name>
    <dbReference type="NCBI Taxonomy" id="2315862"/>
    <lineage>
        <taxon>Bacteria</taxon>
        <taxon>Pseudomonadati</taxon>
        <taxon>Bacteroidota</taxon>
        <taxon>Chitinophagia</taxon>
        <taxon>Chitinophagales</taxon>
        <taxon>Chitinophagaceae</taxon>
        <taxon>Paraflavitalea</taxon>
    </lineage>
</organism>